<comment type="caution">
    <text evidence="2">The sequence shown here is derived from an EMBL/GenBank/DDBJ whole genome shotgun (WGS) entry which is preliminary data.</text>
</comment>
<feature type="compositionally biased region" description="Basic and acidic residues" evidence="1">
    <location>
        <begin position="1"/>
        <end position="16"/>
    </location>
</feature>
<feature type="region of interest" description="Disordered" evidence="1">
    <location>
        <begin position="343"/>
        <end position="475"/>
    </location>
</feature>
<evidence type="ECO:0000313" key="2">
    <source>
        <dbReference type="EMBL" id="CAH1985995.1"/>
    </source>
</evidence>
<feature type="compositionally biased region" description="Polar residues" evidence="1">
    <location>
        <begin position="220"/>
        <end position="256"/>
    </location>
</feature>
<feature type="compositionally biased region" description="Basic and acidic residues" evidence="1">
    <location>
        <begin position="257"/>
        <end position="266"/>
    </location>
</feature>
<name>A0A9P0L086_ACAOB</name>
<feature type="region of interest" description="Disordered" evidence="1">
    <location>
        <begin position="1"/>
        <end position="24"/>
    </location>
</feature>
<feature type="compositionally biased region" description="Acidic residues" evidence="1">
    <location>
        <begin position="464"/>
        <end position="475"/>
    </location>
</feature>
<proteinExistence type="predicted"/>
<feature type="compositionally biased region" description="Polar residues" evidence="1">
    <location>
        <begin position="53"/>
        <end position="63"/>
    </location>
</feature>
<protein>
    <submittedName>
        <fullName evidence="2">Uncharacterized protein</fullName>
    </submittedName>
</protein>
<sequence length="475" mass="52669">MSDEEKTAGLRTHSHDEEDDYSAMFETAMESVQSKILDEFADARSHFVSQMTFNSEENSNSEVADSESAYKDIAETVDSDSGLPSVSYKFSHKLEETQDVTKDESDDVKLSQNEDNLKHSELEETSDIEAQLLDEKDSERSGNNLNDSKVSYSNKEDLGISSNVSDTSSNDIKAISKLDDSESRHLVIDIRARKEDTTSASSESKTDKASILNEKDSEISDNSLNDSESRRTNYSNTEDLGISSNISDATSSNDTKAISKLDDSESRNSATEASDIRGRQEDITNVSSESKTDNSNSHLVDATNESVTSKNNDEDSAADSSVVMIESSPSDVIVISDSVSSEYSKEQSEVFETSAIEEPVAEKKTEEKYPVNLNPFGDEDEENEEMALHSSQPKSVKPTPARRLKKILASEEDKQVVTPGKVLPKRISLNPFEDDDDTEEQKEPPQPVRRKRISVPKTSFNLFESDDEDENPSFE</sequence>
<feature type="compositionally biased region" description="Polar residues" evidence="1">
    <location>
        <begin position="283"/>
        <end position="310"/>
    </location>
</feature>
<dbReference type="Proteomes" id="UP001152888">
    <property type="component" value="Unassembled WGS sequence"/>
</dbReference>
<keyword evidence="3" id="KW-1185">Reference proteome</keyword>
<gene>
    <name evidence="2" type="ORF">ACAOBT_LOCUS16983</name>
</gene>
<feature type="compositionally biased region" description="Basic and acidic residues" evidence="1">
    <location>
        <begin position="360"/>
        <end position="369"/>
    </location>
</feature>
<feature type="compositionally biased region" description="Polar residues" evidence="1">
    <location>
        <begin position="160"/>
        <end position="171"/>
    </location>
</feature>
<evidence type="ECO:0000313" key="3">
    <source>
        <dbReference type="Proteomes" id="UP001152888"/>
    </source>
</evidence>
<feature type="compositionally biased region" description="Basic and acidic residues" evidence="1">
    <location>
        <begin position="92"/>
        <end position="109"/>
    </location>
</feature>
<feature type="compositionally biased region" description="Basic and acidic residues" evidence="1">
    <location>
        <begin position="204"/>
        <end position="218"/>
    </location>
</feature>
<dbReference type="AlphaFoldDB" id="A0A9P0L086"/>
<dbReference type="EMBL" id="CAKOFQ010006989">
    <property type="protein sequence ID" value="CAH1985995.1"/>
    <property type="molecule type" value="Genomic_DNA"/>
</dbReference>
<feature type="region of interest" description="Disordered" evidence="1">
    <location>
        <begin position="53"/>
        <end position="324"/>
    </location>
</feature>
<reference evidence="2" key="1">
    <citation type="submission" date="2022-03" db="EMBL/GenBank/DDBJ databases">
        <authorList>
            <person name="Sayadi A."/>
        </authorList>
    </citation>
    <scope>NUCLEOTIDE SEQUENCE</scope>
</reference>
<organism evidence="2 3">
    <name type="scientific">Acanthoscelides obtectus</name>
    <name type="common">Bean weevil</name>
    <name type="synonym">Bruchus obtectus</name>
    <dbReference type="NCBI Taxonomy" id="200917"/>
    <lineage>
        <taxon>Eukaryota</taxon>
        <taxon>Metazoa</taxon>
        <taxon>Ecdysozoa</taxon>
        <taxon>Arthropoda</taxon>
        <taxon>Hexapoda</taxon>
        <taxon>Insecta</taxon>
        <taxon>Pterygota</taxon>
        <taxon>Neoptera</taxon>
        <taxon>Endopterygota</taxon>
        <taxon>Coleoptera</taxon>
        <taxon>Polyphaga</taxon>
        <taxon>Cucujiformia</taxon>
        <taxon>Chrysomeloidea</taxon>
        <taxon>Chrysomelidae</taxon>
        <taxon>Bruchinae</taxon>
        <taxon>Bruchini</taxon>
        <taxon>Acanthoscelides</taxon>
    </lineage>
</organism>
<feature type="compositionally biased region" description="Polar residues" evidence="1">
    <location>
        <begin position="141"/>
        <end position="153"/>
    </location>
</feature>
<feature type="compositionally biased region" description="Basic and acidic residues" evidence="1">
    <location>
        <begin position="174"/>
        <end position="197"/>
    </location>
</feature>
<accession>A0A9P0L086</accession>
<evidence type="ECO:0000256" key="1">
    <source>
        <dbReference type="SAM" id="MobiDB-lite"/>
    </source>
</evidence>